<evidence type="ECO:0000256" key="14">
    <source>
        <dbReference type="ARBA" id="ARBA00023128"/>
    </source>
</evidence>
<evidence type="ECO:0000259" key="18">
    <source>
        <dbReference type="Pfam" id="PF00361"/>
    </source>
</evidence>
<dbReference type="EMBL" id="KX907846">
    <property type="protein sequence ID" value="ARO34952.1"/>
    <property type="molecule type" value="Genomic_DNA"/>
</dbReference>
<feature type="transmembrane region" description="Helical" evidence="17">
    <location>
        <begin position="311"/>
        <end position="332"/>
    </location>
</feature>
<evidence type="ECO:0000256" key="1">
    <source>
        <dbReference type="ARBA" id="ARBA00003257"/>
    </source>
</evidence>
<dbReference type="InterPro" id="IPR003918">
    <property type="entry name" value="NADH_UbQ_OxRdtase"/>
</dbReference>
<feature type="transmembrane region" description="Helical" evidence="17">
    <location>
        <begin position="29"/>
        <end position="46"/>
    </location>
</feature>
<comment type="similarity">
    <text evidence="3 17">Belongs to the complex I subunit 4 family.</text>
</comment>
<sequence>MMKYFISILLTLMVIWFSKNMLKMLNIIFQNMIIFIMFIFFIEFSYLKLNLLDFYSMDNFFGLDFFSFWMIMLSMWVIILMMLASMKIVKMNNFLYLFIMNLLIMMLLLMMTFSVLNFLSFYILFEASLIPTLFLILGWGYQIERIQAGIYMMLYTLFASLPFLLMLINLYQFEYTLDMIILNIHKIEYKNIIFFFMMMLAFLVKMPMFMVHIWLPKAHVEAPVAGSMILAGVMLKLGGYGIYRIIFMIEGCLEFCCYILVFSLIGGIYLSLVCLLQLDMKALVAYSSVVHMSLVIGGLMSLELFSIQGAYMMMISHGLCSSGMFCLVNLFYERSLSRSLLINKGMLIFSPTMMMMWFLLCMGNMSAPPSLNLLSEIYLLIGLVSWSFMLFSLLMMLLFFSGCYSLYLFSYVCYGKSLSLFSFYSFSVRDYMMILMHLVPLNLFILKIDILL</sequence>
<dbReference type="GO" id="GO:0048039">
    <property type="term" value="F:ubiquinone binding"/>
    <property type="evidence" value="ECO:0007669"/>
    <property type="project" value="TreeGrafter"/>
</dbReference>
<feature type="transmembrane region" description="Helical" evidence="17">
    <location>
        <begin position="258"/>
        <end position="276"/>
    </location>
</feature>
<keyword evidence="8 17" id="KW-0812">Transmembrane</keyword>
<evidence type="ECO:0000256" key="17">
    <source>
        <dbReference type="RuleBase" id="RU003297"/>
    </source>
</evidence>
<evidence type="ECO:0000256" key="2">
    <source>
        <dbReference type="ARBA" id="ARBA00004225"/>
    </source>
</evidence>
<feature type="domain" description="NADH:ubiquinone oxidoreductase chain 4 N-terminal" evidence="19">
    <location>
        <begin position="1"/>
        <end position="112"/>
    </location>
</feature>
<evidence type="ECO:0000256" key="15">
    <source>
        <dbReference type="ARBA" id="ARBA00023136"/>
    </source>
</evidence>
<dbReference type="GO" id="GO:0008137">
    <property type="term" value="F:NADH dehydrogenase (ubiquinone) activity"/>
    <property type="evidence" value="ECO:0007669"/>
    <property type="project" value="UniProtKB-UniRule"/>
</dbReference>
<dbReference type="PANTHER" id="PTHR43507">
    <property type="entry name" value="NADH-UBIQUINONE OXIDOREDUCTASE CHAIN 4"/>
    <property type="match status" value="1"/>
</dbReference>
<feature type="transmembrane region" description="Helical" evidence="17">
    <location>
        <begin position="121"/>
        <end position="141"/>
    </location>
</feature>
<name>A0A1W6Q5C4_9HYME</name>
<evidence type="ECO:0000256" key="7">
    <source>
        <dbReference type="ARBA" id="ARBA00022660"/>
    </source>
</evidence>
<dbReference type="InterPro" id="IPR001750">
    <property type="entry name" value="ND/Mrp_TM"/>
</dbReference>
<dbReference type="PANTHER" id="PTHR43507:SF20">
    <property type="entry name" value="NADH-UBIQUINONE OXIDOREDUCTASE CHAIN 4"/>
    <property type="match status" value="1"/>
</dbReference>
<feature type="transmembrane region" description="Helical" evidence="17">
    <location>
        <begin position="192"/>
        <end position="215"/>
    </location>
</feature>
<dbReference type="InterPro" id="IPR000260">
    <property type="entry name" value="NADH4_N"/>
</dbReference>
<feature type="transmembrane region" description="Helical" evidence="17">
    <location>
        <begin position="377"/>
        <end position="399"/>
    </location>
</feature>
<feature type="transmembrane region" description="Helical" evidence="17">
    <location>
        <begin position="406"/>
        <end position="425"/>
    </location>
</feature>
<dbReference type="Pfam" id="PF00361">
    <property type="entry name" value="Proton_antipo_M"/>
    <property type="match status" value="1"/>
</dbReference>
<evidence type="ECO:0000256" key="5">
    <source>
        <dbReference type="ARBA" id="ARBA00021006"/>
    </source>
</evidence>
<dbReference type="GO" id="GO:0003954">
    <property type="term" value="F:NADH dehydrogenase activity"/>
    <property type="evidence" value="ECO:0007669"/>
    <property type="project" value="TreeGrafter"/>
</dbReference>
<feature type="transmembrane region" description="Helical" evidence="17">
    <location>
        <begin position="227"/>
        <end position="246"/>
    </location>
</feature>
<gene>
    <name evidence="20" type="primary">ND4</name>
</gene>
<evidence type="ECO:0000256" key="4">
    <source>
        <dbReference type="ARBA" id="ARBA00012944"/>
    </source>
</evidence>
<evidence type="ECO:0000313" key="20">
    <source>
        <dbReference type="EMBL" id="ARO34952.1"/>
    </source>
</evidence>
<feature type="transmembrane region" description="Helical" evidence="17">
    <location>
        <begin position="153"/>
        <end position="172"/>
    </location>
</feature>
<keyword evidence="10 17" id="KW-0249">Electron transport</keyword>
<evidence type="ECO:0000256" key="9">
    <source>
        <dbReference type="ARBA" id="ARBA00022967"/>
    </source>
</evidence>
<dbReference type="PRINTS" id="PR01437">
    <property type="entry name" value="NUOXDRDTASE4"/>
</dbReference>
<dbReference type="GO" id="GO:0015990">
    <property type="term" value="P:electron transport coupled proton transport"/>
    <property type="evidence" value="ECO:0007669"/>
    <property type="project" value="TreeGrafter"/>
</dbReference>
<feature type="transmembrane region" description="Helical" evidence="17">
    <location>
        <begin position="6"/>
        <end position="22"/>
    </location>
</feature>
<feature type="transmembrane region" description="Helical" evidence="17">
    <location>
        <begin position="283"/>
        <end position="305"/>
    </location>
</feature>
<organism evidence="20">
    <name type="scientific">Pachycephus smyrnensis</name>
    <dbReference type="NCBI Taxonomy" id="1090887"/>
    <lineage>
        <taxon>Eukaryota</taxon>
        <taxon>Metazoa</taxon>
        <taxon>Ecdysozoa</taxon>
        <taxon>Arthropoda</taxon>
        <taxon>Hexapoda</taxon>
        <taxon>Insecta</taxon>
        <taxon>Pterygota</taxon>
        <taxon>Neoptera</taxon>
        <taxon>Endopterygota</taxon>
        <taxon>Hymenoptera</taxon>
        <taxon>Cephoidea</taxon>
        <taxon>Cephidae</taxon>
        <taxon>Pachycephus</taxon>
    </lineage>
</organism>
<evidence type="ECO:0000259" key="19">
    <source>
        <dbReference type="Pfam" id="PF01059"/>
    </source>
</evidence>
<keyword evidence="15 17" id="KW-0472">Membrane</keyword>
<keyword evidence="12 17" id="KW-0520">NAD</keyword>
<feature type="transmembrane region" description="Helical" evidence="17">
    <location>
        <begin position="95"/>
        <end position="115"/>
    </location>
</feature>
<feature type="domain" description="NADH:quinone oxidoreductase/Mrp antiporter transmembrane" evidence="18">
    <location>
        <begin position="117"/>
        <end position="397"/>
    </location>
</feature>
<dbReference type="AlphaFoldDB" id="A0A1W6Q5C4"/>
<dbReference type="Pfam" id="PF01059">
    <property type="entry name" value="Oxidored_q5_N"/>
    <property type="match status" value="1"/>
</dbReference>
<evidence type="ECO:0000256" key="16">
    <source>
        <dbReference type="ARBA" id="ARBA00049551"/>
    </source>
</evidence>
<keyword evidence="11 17" id="KW-1133">Transmembrane helix</keyword>
<evidence type="ECO:0000256" key="8">
    <source>
        <dbReference type="ARBA" id="ARBA00022692"/>
    </source>
</evidence>
<keyword evidence="14 17" id="KW-0496">Mitochondrion</keyword>
<proteinExistence type="inferred from homology"/>
<keyword evidence="6 17" id="KW-0813">Transport</keyword>
<comment type="subcellular location">
    <subcellularLocation>
        <location evidence="2 17">Mitochondrion membrane</location>
        <topology evidence="2 17">Multi-pass membrane protein</topology>
    </subcellularLocation>
</comment>
<feature type="transmembrane region" description="Helical" evidence="17">
    <location>
        <begin position="344"/>
        <end position="365"/>
    </location>
</feature>
<comment type="function">
    <text evidence="1">Core subunit of the mitochondrial membrane respiratory chain NADH dehydrogenase (Complex I) that is believed to belong to the minimal assembly required for catalysis. Complex I functions in the transfer of electrons from NADH to the respiratory chain. The immediate electron acceptor for the enzyme is believed to be ubiquinone.</text>
</comment>
<reference evidence="20" key="1">
    <citation type="submission" date="2016-09" db="EMBL/GenBank/DDBJ databases">
        <title>The phylogeny and evolutionary history of the subfamily Cephinae (Hymenoptera: Cephidae) inferred from mitogenomes.</title>
        <authorList>
            <person name="Korkmaz E.M."/>
            <person name="Dogan O."/>
            <person name="Durel B.S."/>
            <person name="Budak M."/>
            <person name="Basibuyuk H.H."/>
        </authorList>
    </citation>
    <scope>NUCLEOTIDE SEQUENCE</scope>
</reference>
<feature type="transmembrane region" description="Helical" evidence="17">
    <location>
        <begin position="66"/>
        <end position="83"/>
    </location>
</feature>
<evidence type="ECO:0000256" key="10">
    <source>
        <dbReference type="ARBA" id="ARBA00022982"/>
    </source>
</evidence>
<dbReference type="GO" id="GO:0042773">
    <property type="term" value="P:ATP synthesis coupled electron transport"/>
    <property type="evidence" value="ECO:0007669"/>
    <property type="project" value="InterPro"/>
</dbReference>
<evidence type="ECO:0000256" key="3">
    <source>
        <dbReference type="ARBA" id="ARBA00009025"/>
    </source>
</evidence>
<evidence type="ECO:0000256" key="6">
    <source>
        <dbReference type="ARBA" id="ARBA00022448"/>
    </source>
</evidence>
<geneLocation type="mitochondrion" evidence="20"/>
<comment type="function">
    <text evidence="17">Core subunit of the mitochondrial membrane respiratory chain NADH dehydrogenase (Complex I) which catalyzes electron transfer from NADH through the respiratory chain, using ubiquinone as an electron acceptor. Essential for the catalytic activity and assembly of complex I.</text>
</comment>
<accession>A0A1W6Q5C4</accession>
<evidence type="ECO:0000256" key="12">
    <source>
        <dbReference type="ARBA" id="ARBA00023027"/>
    </source>
</evidence>
<comment type="catalytic activity">
    <reaction evidence="16 17">
        <text>a ubiquinone + NADH + 5 H(+)(in) = a ubiquinol + NAD(+) + 4 H(+)(out)</text>
        <dbReference type="Rhea" id="RHEA:29091"/>
        <dbReference type="Rhea" id="RHEA-COMP:9565"/>
        <dbReference type="Rhea" id="RHEA-COMP:9566"/>
        <dbReference type="ChEBI" id="CHEBI:15378"/>
        <dbReference type="ChEBI" id="CHEBI:16389"/>
        <dbReference type="ChEBI" id="CHEBI:17976"/>
        <dbReference type="ChEBI" id="CHEBI:57540"/>
        <dbReference type="ChEBI" id="CHEBI:57945"/>
        <dbReference type="EC" id="7.1.1.2"/>
    </reaction>
</comment>
<dbReference type="GO" id="GO:0031966">
    <property type="term" value="C:mitochondrial membrane"/>
    <property type="evidence" value="ECO:0007669"/>
    <property type="project" value="UniProtKB-SubCell"/>
</dbReference>
<keyword evidence="13 17" id="KW-0830">Ubiquinone</keyword>
<keyword evidence="9" id="KW-1278">Translocase</keyword>
<dbReference type="EC" id="7.1.1.2" evidence="4 17"/>
<evidence type="ECO:0000256" key="11">
    <source>
        <dbReference type="ARBA" id="ARBA00022989"/>
    </source>
</evidence>
<protein>
    <recommendedName>
        <fullName evidence="5 17">NADH-ubiquinone oxidoreductase chain 4</fullName>
        <ecNumber evidence="4 17">7.1.1.2</ecNumber>
    </recommendedName>
</protein>
<keyword evidence="7 17" id="KW-0679">Respiratory chain</keyword>
<evidence type="ECO:0000256" key="13">
    <source>
        <dbReference type="ARBA" id="ARBA00023075"/>
    </source>
</evidence>